<dbReference type="RefSeq" id="WP_132416761.1">
    <property type="nucleotide sequence ID" value="NZ_SKFG01000002.1"/>
</dbReference>
<dbReference type="InterPro" id="IPR036388">
    <property type="entry name" value="WH-like_DNA-bd_sf"/>
</dbReference>
<dbReference type="Pfam" id="PF03551">
    <property type="entry name" value="PadR"/>
    <property type="match status" value="1"/>
</dbReference>
<dbReference type="AlphaFoldDB" id="A0A4R4ENU9"/>
<dbReference type="EMBL" id="SKFG01000002">
    <property type="protein sequence ID" value="TCZ80115.1"/>
    <property type="molecule type" value="Genomic_DNA"/>
</dbReference>
<dbReference type="InterPro" id="IPR036390">
    <property type="entry name" value="WH_DNA-bd_sf"/>
</dbReference>
<evidence type="ECO:0000259" key="1">
    <source>
        <dbReference type="Pfam" id="PF03551"/>
    </source>
</evidence>
<comment type="caution">
    <text evidence="2">The sequence shown here is derived from an EMBL/GenBank/DDBJ whole genome shotgun (WGS) entry which is preliminary data.</text>
</comment>
<dbReference type="OrthoDB" id="9808017at2"/>
<evidence type="ECO:0000313" key="3">
    <source>
        <dbReference type="Proteomes" id="UP000295418"/>
    </source>
</evidence>
<accession>A0A4R4ENU9</accession>
<sequence length="110" mass="12853">MTINKELMKGSTVTLILTMLDHKDMYGYEMVKELEMSSGSIFTLKEGTLYPILHTLETENYVEAYWNEQQGRKRKYYRITAEGKGLLKEKKQEWVLFRTAVDRVIGGEHA</sequence>
<gene>
    <name evidence="2" type="ORF">E0485_04470</name>
</gene>
<dbReference type="InterPro" id="IPR005149">
    <property type="entry name" value="Tscrpt_reg_PadR_N"/>
</dbReference>
<dbReference type="PANTHER" id="PTHR43252">
    <property type="entry name" value="TRANSCRIPTIONAL REGULATOR YQJI"/>
    <property type="match status" value="1"/>
</dbReference>
<evidence type="ECO:0000313" key="2">
    <source>
        <dbReference type="EMBL" id="TCZ80115.1"/>
    </source>
</evidence>
<dbReference type="SUPFAM" id="SSF46785">
    <property type="entry name" value="Winged helix' DNA-binding domain"/>
    <property type="match status" value="1"/>
</dbReference>
<feature type="domain" description="Transcription regulator PadR N-terminal" evidence="1">
    <location>
        <begin position="16"/>
        <end position="88"/>
    </location>
</feature>
<organism evidence="2 3">
    <name type="scientific">Paenibacillus albiflavus</name>
    <dbReference type="NCBI Taxonomy" id="2545760"/>
    <lineage>
        <taxon>Bacteria</taxon>
        <taxon>Bacillati</taxon>
        <taxon>Bacillota</taxon>
        <taxon>Bacilli</taxon>
        <taxon>Bacillales</taxon>
        <taxon>Paenibacillaceae</taxon>
        <taxon>Paenibacillus</taxon>
    </lineage>
</organism>
<dbReference type="Gene3D" id="1.10.10.10">
    <property type="entry name" value="Winged helix-like DNA-binding domain superfamily/Winged helix DNA-binding domain"/>
    <property type="match status" value="1"/>
</dbReference>
<protein>
    <submittedName>
        <fullName evidence="2">PadR family transcriptional regulator</fullName>
    </submittedName>
</protein>
<proteinExistence type="predicted"/>
<dbReference type="Proteomes" id="UP000295418">
    <property type="component" value="Unassembled WGS sequence"/>
</dbReference>
<name>A0A4R4ENU9_9BACL</name>
<dbReference type="PANTHER" id="PTHR43252:SF7">
    <property type="entry name" value="TRANSCRIPTIONAL REGULATOR YQJI"/>
    <property type="match status" value="1"/>
</dbReference>
<keyword evidence="3" id="KW-1185">Reference proteome</keyword>
<reference evidence="2 3" key="1">
    <citation type="submission" date="2019-03" db="EMBL/GenBank/DDBJ databases">
        <authorList>
            <person name="Kim M.K.M."/>
        </authorList>
    </citation>
    <scope>NUCLEOTIDE SEQUENCE [LARGE SCALE GENOMIC DNA]</scope>
    <source>
        <strain evidence="2 3">18JY21-1</strain>
    </source>
</reference>